<dbReference type="AlphaFoldDB" id="A0A3N0E6V9"/>
<dbReference type="InterPro" id="IPR015330">
    <property type="entry name" value="DNA_primase/pol_bifunc_N"/>
</dbReference>
<comment type="caution">
    <text evidence="2">The sequence shown here is derived from an EMBL/GenBank/DDBJ whole genome shotgun (WGS) entry which is preliminary data.</text>
</comment>
<dbReference type="RefSeq" id="WP_123202037.1">
    <property type="nucleotide sequence ID" value="NZ_RJMB01000015.1"/>
</dbReference>
<sequence length="303" mass="32274">MSSYAPVHYARAAARRGWCVFPLTPRTKQPRIRGWENAATTEVAQIEAWWSRWPQANIGIATGPSGLVVIDCDVPKPGESPPGQWACEEGITDGLDVLATLAERDGARLCWDTFVVKTRRGGFHFYFTTPPEASLGNTSNQLGWLVDTRAAGGYVVGPGSHVADEDGDGVYEPIITEPAGSLPGWLTQRLTAPSATSQASAEGVLATIAATDTRRTAYAASAFRGELTKVLRAHPGERNTTVYVAAASLGQLAAKGLLARTEIETALQQAGEHLGLAPREVAATVRSGLAKGFREPRIRKDAA</sequence>
<dbReference type="SUPFAM" id="SSF56747">
    <property type="entry name" value="Prim-pol domain"/>
    <property type="match status" value="1"/>
</dbReference>
<gene>
    <name evidence="2" type="ORF">EFW17_15085</name>
</gene>
<feature type="domain" description="DNA primase/polymerase bifunctional N-terminal" evidence="1">
    <location>
        <begin position="10"/>
        <end position="186"/>
    </location>
</feature>
<proteinExistence type="predicted"/>
<protein>
    <recommendedName>
        <fullName evidence="1">DNA primase/polymerase bifunctional N-terminal domain-containing protein</fullName>
    </recommendedName>
</protein>
<organism evidence="2 3">
    <name type="scientific">Halostreptopolyspora alba</name>
    <dbReference type="NCBI Taxonomy" id="2487137"/>
    <lineage>
        <taxon>Bacteria</taxon>
        <taxon>Bacillati</taxon>
        <taxon>Actinomycetota</taxon>
        <taxon>Actinomycetes</taxon>
        <taxon>Streptosporangiales</taxon>
        <taxon>Nocardiopsidaceae</taxon>
        <taxon>Halostreptopolyspora</taxon>
    </lineage>
</organism>
<evidence type="ECO:0000259" key="1">
    <source>
        <dbReference type="SMART" id="SM00943"/>
    </source>
</evidence>
<dbReference type="Pfam" id="PF09250">
    <property type="entry name" value="Prim-Pol"/>
    <property type="match status" value="1"/>
</dbReference>
<evidence type="ECO:0000313" key="2">
    <source>
        <dbReference type="EMBL" id="RNL83578.1"/>
    </source>
</evidence>
<dbReference type="CDD" id="cd04859">
    <property type="entry name" value="Prim_Pol"/>
    <property type="match status" value="1"/>
</dbReference>
<reference evidence="2 3" key="1">
    <citation type="submission" date="2018-11" db="EMBL/GenBank/DDBJ databases">
        <title>The genome draft of YIM 96095.</title>
        <authorList>
            <person name="Tang S.-K."/>
            <person name="Chunyu W.-X."/>
            <person name="Feng Y.-Z."/>
        </authorList>
    </citation>
    <scope>NUCLEOTIDE SEQUENCE [LARGE SCALE GENOMIC DNA]</scope>
    <source>
        <strain evidence="2 3">YIM 96095</strain>
    </source>
</reference>
<accession>A0A3N0E6V9</accession>
<dbReference type="OrthoDB" id="3218228at2"/>
<dbReference type="Proteomes" id="UP000269198">
    <property type="component" value="Unassembled WGS sequence"/>
</dbReference>
<name>A0A3N0E6V9_9ACTN</name>
<dbReference type="EMBL" id="RJMB01000015">
    <property type="protein sequence ID" value="RNL83578.1"/>
    <property type="molecule type" value="Genomic_DNA"/>
</dbReference>
<keyword evidence="3" id="KW-1185">Reference proteome</keyword>
<evidence type="ECO:0000313" key="3">
    <source>
        <dbReference type="Proteomes" id="UP000269198"/>
    </source>
</evidence>
<dbReference type="SMART" id="SM00943">
    <property type="entry name" value="Prim-Pol"/>
    <property type="match status" value="1"/>
</dbReference>